<dbReference type="PRINTS" id="PR00154">
    <property type="entry name" value="AMPBINDING"/>
</dbReference>
<dbReference type="InterPro" id="IPR036736">
    <property type="entry name" value="ACP-like_sf"/>
</dbReference>
<dbReference type="PROSITE" id="PS00455">
    <property type="entry name" value="AMP_BINDING"/>
    <property type="match status" value="1"/>
</dbReference>
<reference evidence="5 6" key="1">
    <citation type="submission" date="2014-06" db="EMBL/GenBank/DDBJ databases">
        <authorList>
            <person name="Urmite Genomes Urmite Genomes"/>
        </authorList>
    </citation>
    <scope>NUCLEOTIDE SEQUENCE [LARGE SCALE GENOMIC DNA]</scope>
</reference>
<dbReference type="GO" id="GO:0003824">
    <property type="term" value="F:catalytic activity"/>
    <property type="evidence" value="ECO:0007669"/>
    <property type="project" value="InterPro"/>
</dbReference>
<dbReference type="OrthoDB" id="9757559at2"/>
<dbReference type="InterPro" id="IPR045851">
    <property type="entry name" value="AMP-bd_C_sf"/>
</dbReference>
<feature type="domain" description="Carrier" evidence="4">
    <location>
        <begin position="567"/>
        <end position="642"/>
    </location>
</feature>
<dbReference type="InterPro" id="IPR023213">
    <property type="entry name" value="CAT-like_dom_sf"/>
</dbReference>
<dbReference type="InterPro" id="IPR009081">
    <property type="entry name" value="PP-bd_ACP"/>
</dbReference>
<dbReference type="SUPFAM" id="SSF52777">
    <property type="entry name" value="CoA-dependent acyltransferases"/>
    <property type="match status" value="2"/>
</dbReference>
<dbReference type="Pfam" id="PF00668">
    <property type="entry name" value="Condensation"/>
    <property type="match status" value="1"/>
</dbReference>
<keyword evidence="6" id="KW-1185">Reference proteome</keyword>
<dbReference type="Gene3D" id="3.30.559.10">
    <property type="entry name" value="Chloramphenicol acetyltransferase-like domain"/>
    <property type="match status" value="1"/>
</dbReference>
<dbReference type="InterPro" id="IPR001242">
    <property type="entry name" value="Condensation_dom"/>
</dbReference>
<dbReference type="GO" id="GO:0044550">
    <property type="term" value="P:secondary metabolite biosynthetic process"/>
    <property type="evidence" value="ECO:0007669"/>
    <property type="project" value="TreeGrafter"/>
</dbReference>
<dbReference type="Gene3D" id="3.30.559.30">
    <property type="entry name" value="Nonribosomal peptide synthetase, condensation domain"/>
    <property type="match status" value="1"/>
</dbReference>
<dbReference type="PANTHER" id="PTHR45527:SF1">
    <property type="entry name" value="FATTY ACID SYNTHASE"/>
    <property type="match status" value="1"/>
</dbReference>
<evidence type="ECO:0000256" key="2">
    <source>
        <dbReference type="ARBA" id="ARBA00022450"/>
    </source>
</evidence>
<dbReference type="InterPro" id="IPR020845">
    <property type="entry name" value="AMP-binding_CS"/>
</dbReference>
<dbReference type="InterPro" id="IPR042099">
    <property type="entry name" value="ANL_N_sf"/>
</dbReference>
<dbReference type="GO" id="GO:0031177">
    <property type="term" value="F:phosphopantetheine binding"/>
    <property type="evidence" value="ECO:0007669"/>
    <property type="project" value="InterPro"/>
</dbReference>
<dbReference type="Pfam" id="PF00501">
    <property type="entry name" value="AMP-binding"/>
    <property type="match status" value="2"/>
</dbReference>
<dbReference type="GO" id="GO:0005737">
    <property type="term" value="C:cytoplasm"/>
    <property type="evidence" value="ECO:0007669"/>
    <property type="project" value="TreeGrafter"/>
</dbReference>
<protein>
    <submittedName>
        <fullName evidence="5">Linear gramicidin synthase subunit D</fullName>
    </submittedName>
</protein>
<evidence type="ECO:0000259" key="4">
    <source>
        <dbReference type="PROSITE" id="PS50075"/>
    </source>
</evidence>
<dbReference type="InterPro" id="IPR020459">
    <property type="entry name" value="AMP-binding"/>
</dbReference>
<dbReference type="Pfam" id="PF13193">
    <property type="entry name" value="AMP-binding_C"/>
    <property type="match status" value="1"/>
</dbReference>
<keyword evidence="2" id="KW-0596">Phosphopantetheine</keyword>
<dbReference type="InterPro" id="IPR020806">
    <property type="entry name" value="PKS_PP-bd"/>
</dbReference>
<gene>
    <name evidence="5" type="primary">lgrD_2</name>
    <name evidence="5" type="ORF">BN59_01451</name>
</gene>
<dbReference type="Pfam" id="PF00550">
    <property type="entry name" value="PP-binding"/>
    <property type="match status" value="1"/>
</dbReference>
<name>A0A078KZF6_9GAMM</name>
<dbReference type="PROSITE" id="PS00012">
    <property type="entry name" value="PHOSPHOPANTETHEINE"/>
    <property type="match status" value="1"/>
</dbReference>
<evidence type="ECO:0000313" key="6">
    <source>
        <dbReference type="Proteomes" id="UP000044071"/>
    </source>
</evidence>
<keyword evidence="3" id="KW-0597">Phosphoprotein</keyword>
<evidence type="ECO:0000313" key="5">
    <source>
        <dbReference type="EMBL" id="CDZ77169.1"/>
    </source>
</evidence>
<dbReference type="FunFam" id="3.40.50.980:FF:000001">
    <property type="entry name" value="Non-ribosomal peptide synthetase"/>
    <property type="match status" value="1"/>
</dbReference>
<dbReference type="CDD" id="cd05930">
    <property type="entry name" value="A_NRPS"/>
    <property type="match status" value="1"/>
</dbReference>
<dbReference type="Proteomes" id="UP000044071">
    <property type="component" value="Unassembled WGS sequence"/>
</dbReference>
<dbReference type="eggNOG" id="COG1020">
    <property type="taxonomic scope" value="Bacteria"/>
</dbReference>
<dbReference type="Gene3D" id="3.30.300.30">
    <property type="match status" value="1"/>
</dbReference>
<accession>A0A078KZF6</accession>
<dbReference type="SUPFAM" id="SSF47336">
    <property type="entry name" value="ACP-like"/>
    <property type="match status" value="1"/>
</dbReference>
<dbReference type="InterPro" id="IPR000873">
    <property type="entry name" value="AMP-dep_synth/lig_dom"/>
</dbReference>
<dbReference type="PANTHER" id="PTHR45527">
    <property type="entry name" value="NONRIBOSOMAL PEPTIDE SYNTHETASE"/>
    <property type="match status" value="1"/>
</dbReference>
<evidence type="ECO:0000256" key="3">
    <source>
        <dbReference type="ARBA" id="ARBA00022553"/>
    </source>
</evidence>
<evidence type="ECO:0000256" key="1">
    <source>
        <dbReference type="ARBA" id="ARBA00001957"/>
    </source>
</evidence>
<dbReference type="AlphaFoldDB" id="A0A078KZF6"/>
<comment type="cofactor">
    <cofactor evidence="1">
        <name>pantetheine 4'-phosphate</name>
        <dbReference type="ChEBI" id="CHEBI:47942"/>
    </cofactor>
</comment>
<dbReference type="EMBL" id="CCSB01000001">
    <property type="protein sequence ID" value="CDZ77169.1"/>
    <property type="molecule type" value="Genomic_DNA"/>
</dbReference>
<dbReference type="SUPFAM" id="SSF56801">
    <property type="entry name" value="Acetyl-CoA synthetase-like"/>
    <property type="match status" value="1"/>
</dbReference>
<dbReference type="Gene3D" id="1.10.1200.10">
    <property type="entry name" value="ACP-like"/>
    <property type="match status" value="1"/>
</dbReference>
<dbReference type="RefSeq" id="WP_043873559.1">
    <property type="nucleotide sequence ID" value="NZ_CCVW01000001.1"/>
</dbReference>
<dbReference type="GO" id="GO:0043041">
    <property type="term" value="P:amino acid activation for nonribosomal peptide biosynthetic process"/>
    <property type="evidence" value="ECO:0007669"/>
    <property type="project" value="TreeGrafter"/>
</dbReference>
<organism evidence="5 6">
    <name type="scientific">Legionella massiliensis</name>
    <dbReference type="NCBI Taxonomy" id="1034943"/>
    <lineage>
        <taxon>Bacteria</taxon>
        <taxon>Pseudomonadati</taxon>
        <taxon>Pseudomonadota</taxon>
        <taxon>Gammaproteobacteria</taxon>
        <taxon>Legionellales</taxon>
        <taxon>Legionellaceae</taxon>
        <taxon>Legionella</taxon>
    </lineage>
</organism>
<sequence length="1127" mass="129871">MRKKQNDDDQQTIVCMFEQQVVRKPQAVAIICGKQSISYDELNQRADQLAYILAEQGVEKDRPIAICMPRSIDFLVVILGILKAGGACVPLDLANPEERLLRILSDDQIPMLITTNEMDLKLRGYQGRIFVVSNQLETKKPRFKATVLPEQLAYIIYTSGTTGKPKGVLIEHKSIVNYTKWFAEVCSLGAPKDLHHVERRETSPEYGRVLTPESPHYVRDDGVFIDVCPKERGWGVQERIDFSSNHAFDFALTTSIVPLLLGLTVVICEDKIKKDPDLYIDYLQANKISVIKLTPSYFQVLLQQAEMKTSSLDCLEKIILGGERLLAKYCASWLALYPSHILFNEYGPTETTVAVSSKRVDKKNISHLEADVPIGSMIPNCDFYIMNDEGKPVEKGEVGELWVSGICLARGYLNQAALTARKFIKNPYDSDQNSYWYKTGDQCRFLPNSELDYLGRIDEQIKIRGYRIEPAEIEDSLRQHPALESVMVDAVDDHRKEKRLVAYYILHNKKMPIADGDLRQYLKQYLPDYMIPAFFIVMESFPLNANDKLNRKEFPVPDFIQNVDYERPENSSENTIARVWSNEFGYEVIGINENFFELGGHSLSAARIISTLTQVMGKKISMQQFYQNPTIRALANLLDKQEKISRFAKFPKKIYQKNFQLLLSDFQFILWLSKIFEPKANKLNICSRKRFHGYLDEKKIHESLDLILKKHEVLSYRVSSFIPMQQRSKKKLKIQIEINHLESLAINRSELILEQSINDLRSKYLWSKNYALFKIRLFYLERGMTELQLCTPHIISDEQSHEILFDDLSQFYLANALKKSKKDQSYREYLYAENEDINSNKDSNILFWKGYLKEASLFAIPQPYVVSNMKRYKFAYSSYTEIPENSLEDLRIFCSKNHFSFDNGLCGVLLLALTRLAGELNKNSVICINKVKSARDNSRYDSTIGCFLNLELAKVKIDEQQDLASFCQQLSESIIRSNPYQSCSNLIKLASVGSFSKLNRVKDLALNSLVSLYNLIFSPYKINKTVINSGLRLKTVKDNYFLINVNIYSSFLQRDKRNDPLFGYAQEPIPSNKHDLLTIDNFLDICFLRMENHKPYLVVSANLTSEFQELLRQQVLEIFESIRSSDI</sequence>
<dbReference type="STRING" id="1034943.BN59_01451"/>
<dbReference type="Gene3D" id="3.40.50.12780">
    <property type="entry name" value="N-terminal domain of ligase-like"/>
    <property type="match status" value="2"/>
</dbReference>
<dbReference type="InterPro" id="IPR025110">
    <property type="entry name" value="AMP-bd_C"/>
</dbReference>
<dbReference type="SMART" id="SM00823">
    <property type="entry name" value="PKS_PP"/>
    <property type="match status" value="1"/>
</dbReference>
<dbReference type="PROSITE" id="PS50075">
    <property type="entry name" value="CARRIER"/>
    <property type="match status" value="1"/>
</dbReference>
<dbReference type="InterPro" id="IPR006162">
    <property type="entry name" value="Ppantetheine_attach_site"/>
</dbReference>
<proteinExistence type="predicted"/>